<name>A0A432XSC7_9GAMM</name>
<dbReference type="GO" id="GO:0046872">
    <property type="term" value="F:metal ion binding"/>
    <property type="evidence" value="ECO:0007669"/>
    <property type="project" value="UniProtKB-KW"/>
</dbReference>
<evidence type="ECO:0000256" key="7">
    <source>
        <dbReference type="RuleBase" id="RU004466"/>
    </source>
</evidence>
<dbReference type="NCBIfam" id="NF045485">
    <property type="entry name" value="FPPsyn"/>
    <property type="match status" value="1"/>
</dbReference>
<dbReference type="GO" id="GO:0016114">
    <property type="term" value="P:terpenoid biosynthetic process"/>
    <property type="evidence" value="ECO:0007669"/>
    <property type="project" value="UniProtKB-ARBA"/>
</dbReference>
<evidence type="ECO:0000256" key="6">
    <source>
        <dbReference type="ARBA" id="ARBA00023229"/>
    </source>
</evidence>
<keyword evidence="6" id="KW-0414">Isoprene biosynthesis</keyword>
<evidence type="ECO:0000256" key="5">
    <source>
        <dbReference type="ARBA" id="ARBA00022842"/>
    </source>
</evidence>
<dbReference type="OrthoDB" id="9805316at2"/>
<keyword evidence="5" id="KW-0460">Magnesium</keyword>
<evidence type="ECO:0000313" key="8">
    <source>
        <dbReference type="EMBL" id="RUO51574.1"/>
    </source>
</evidence>
<dbReference type="NCBIfam" id="NF007877">
    <property type="entry name" value="PRK10581.1"/>
    <property type="match status" value="1"/>
</dbReference>
<dbReference type="SUPFAM" id="SSF48576">
    <property type="entry name" value="Terpenoid synthases"/>
    <property type="match status" value="1"/>
</dbReference>
<keyword evidence="3 7" id="KW-0808">Transferase</keyword>
<dbReference type="InterPro" id="IPR000092">
    <property type="entry name" value="Polyprenyl_synt"/>
</dbReference>
<dbReference type="GO" id="GO:0005737">
    <property type="term" value="C:cytoplasm"/>
    <property type="evidence" value="ECO:0007669"/>
    <property type="project" value="UniProtKB-ARBA"/>
</dbReference>
<dbReference type="InterPro" id="IPR008949">
    <property type="entry name" value="Isoprenoid_synthase_dom_sf"/>
</dbReference>
<dbReference type="CDD" id="cd00685">
    <property type="entry name" value="Trans_IPPS_HT"/>
    <property type="match status" value="1"/>
</dbReference>
<dbReference type="FunFam" id="1.10.600.10:FF:000001">
    <property type="entry name" value="Geranylgeranyl diphosphate synthase"/>
    <property type="match status" value="1"/>
</dbReference>
<gene>
    <name evidence="8" type="ORF">CWI69_11400</name>
</gene>
<evidence type="ECO:0000256" key="1">
    <source>
        <dbReference type="ARBA" id="ARBA00001946"/>
    </source>
</evidence>
<dbReference type="Pfam" id="PF00348">
    <property type="entry name" value="polyprenyl_synt"/>
    <property type="match status" value="1"/>
</dbReference>
<dbReference type="PROSITE" id="PS00723">
    <property type="entry name" value="POLYPRENYL_SYNTHASE_1"/>
    <property type="match status" value="1"/>
</dbReference>
<keyword evidence="9" id="KW-1185">Reference proteome</keyword>
<dbReference type="EMBL" id="PIPW01000004">
    <property type="protein sequence ID" value="RUO51574.1"/>
    <property type="molecule type" value="Genomic_DNA"/>
</dbReference>
<dbReference type="PANTHER" id="PTHR43281:SF1">
    <property type="entry name" value="FARNESYL DIPHOSPHATE SYNTHASE"/>
    <property type="match status" value="1"/>
</dbReference>
<dbReference type="PANTHER" id="PTHR43281">
    <property type="entry name" value="FARNESYL DIPHOSPHATE SYNTHASE"/>
    <property type="match status" value="1"/>
</dbReference>
<dbReference type="Proteomes" id="UP000287198">
    <property type="component" value="Unassembled WGS sequence"/>
</dbReference>
<accession>A0A432XSC7</accession>
<dbReference type="PROSITE" id="PS00444">
    <property type="entry name" value="POLYPRENYL_SYNTHASE_2"/>
    <property type="match status" value="1"/>
</dbReference>
<dbReference type="InterPro" id="IPR053378">
    <property type="entry name" value="Prenyl_diphosphate_synthase"/>
</dbReference>
<dbReference type="SFLD" id="SFLDG01017">
    <property type="entry name" value="Polyprenyl_Transferase_Like"/>
    <property type="match status" value="1"/>
</dbReference>
<dbReference type="GO" id="GO:0004659">
    <property type="term" value="F:prenyltransferase activity"/>
    <property type="evidence" value="ECO:0007669"/>
    <property type="project" value="InterPro"/>
</dbReference>
<dbReference type="AlphaFoldDB" id="A0A432XSC7"/>
<sequence>MTLNSLLHEQRQQINAVLEQQLDARVSPASKLHAAMHYALVLGGKRVRPFLTYSVGGICGAPKAALDTAAAAVECIHAYSLVHDDLPAMDNDDLRRGQPTCHRAFDEATAILAGDALQTLAFELLSSDNAELPAARQVAMLRVLAHASGSRGMCGGQALDLAATDAHLSEPELEQVHQLKTGALITAAVQLGVLAGNDEAQQYYNDFSQFATWLGLAFQVQDDILDVVGSTETLGKTNGKDEAANKSTYVQLLGLDAARVKLTQLHQKALQALHGIPYNTQLLENFAEQLLNRDH</sequence>
<reference evidence="9" key="1">
    <citation type="journal article" date="2018" name="Front. Microbiol.">
        <title>Genome-Based Analysis Reveals the Taxonomy and Diversity of the Family Idiomarinaceae.</title>
        <authorList>
            <person name="Liu Y."/>
            <person name="Lai Q."/>
            <person name="Shao Z."/>
        </authorList>
    </citation>
    <scope>NUCLEOTIDE SEQUENCE [LARGE SCALE GENOMIC DNA]</scope>
    <source>
        <strain evidence="9">BH195</strain>
    </source>
</reference>
<dbReference type="InterPro" id="IPR033749">
    <property type="entry name" value="Polyprenyl_synt_CS"/>
</dbReference>
<comment type="similarity">
    <text evidence="2 7">Belongs to the FPP/GGPP synthase family.</text>
</comment>
<evidence type="ECO:0000256" key="3">
    <source>
        <dbReference type="ARBA" id="ARBA00022679"/>
    </source>
</evidence>
<protein>
    <submittedName>
        <fullName evidence="8">(2E,6E)-farnesyl diphosphate synthase</fullName>
    </submittedName>
</protein>
<dbReference type="GO" id="GO:0008654">
    <property type="term" value="P:phospholipid biosynthetic process"/>
    <property type="evidence" value="ECO:0007669"/>
    <property type="project" value="UniProtKB-ARBA"/>
</dbReference>
<comment type="cofactor">
    <cofactor evidence="1">
        <name>Mg(2+)</name>
        <dbReference type="ChEBI" id="CHEBI:18420"/>
    </cofactor>
</comment>
<keyword evidence="4" id="KW-0479">Metal-binding</keyword>
<evidence type="ECO:0000256" key="4">
    <source>
        <dbReference type="ARBA" id="ARBA00022723"/>
    </source>
</evidence>
<dbReference type="Gene3D" id="1.10.600.10">
    <property type="entry name" value="Farnesyl Diphosphate Synthase"/>
    <property type="match status" value="1"/>
</dbReference>
<dbReference type="SFLD" id="SFLDS00005">
    <property type="entry name" value="Isoprenoid_Synthase_Type_I"/>
    <property type="match status" value="1"/>
</dbReference>
<dbReference type="RefSeq" id="WP_126764431.1">
    <property type="nucleotide sequence ID" value="NZ_JBHLTZ010000014.1"/>
</dbReference>
<proteinExistence type="inferred from homology"/>
<evidence type="ECO:0000256" key="2">
    <source>
        <dbReference type="ARBA" id="ARBA00006706"/>
    </source>
</evidence>
<organism evidence="8 9">
    <name type="scientific">Pseudidiomarina halophila</name>
    <dbReference type="NCBI Taxonomy" id="1449799"/>
    <lineage>
        <taxon>Bacteria</taxon>
        <taxon>Pseudomonadati</taxon>
        <taxon>Pseudomonadota</taxon>
        <taxon>Gammaproteobacteria</taxon>
        <taxon>Alteromonadales</taxon>
        <taxon>Idiomarinaceae</taxon>
        <taxon>Pseudidiomarina</taxon>
    </lineage>
</organism>
<evidence type="ECO:0000313" key="9">
    <source>
        <dbReference type="Proteomes" id="UP000287198"/>
    </source>
</evidence>
<comment type="caution">
    <text evidence="8">The sequence shown here is derived from an EMBL/GenBank/DDBJ whole genome shotgun (WGS) entry which is preliminary data.</text>
</comment>